<reference evidence="2 3" key="1">
    <citation type="submission" date="2015-04" db="EMBL/GenBank/DDBJ databases">
        <authorList>
            <person name="Heijne W.H."/>
            <person name="Fedorova N.D."/>
            <person name="Nierman W.C."/>
            <person name="Vollebregt A.W."/>
            <person name="Zhao Z."/>
            <person name="Wu L."/>
            <person name="Kumar M."/>
            <person name="Stam H."/>
            <person name="van den Berg M.A."/>
            <person name="Pel H.J."/>
        </authorList>
    </citation>
    <scope>NUCLEOTIDE SEQUENCE [LARGE SCALE GENOMIC DNA]</scope>
    <source>
        <strain evidence="2 3">CBS 393.64</strain>
    </source>
</reference>
<dbReference type="AlphaFoldDB" id="A0A0F4YUX8"/>
<dbReference type="OrthoDB" id="2430343at2759"/>
<dbReference type="RefSeq" id="XP_013328517.1">
    <property type="nucleotide sequence ID" value="XM_013473063.1"/>
</dbReference>
<protein>
    <recommendedName>
        <fullName evidence="4">DUF1770-domain-containing protein</fullName>
    </recommendedName>
</protein>
<dbReference type="EMBL" id="LASV01000164">
    <property type="protein sequence ID" value="KKA21905.1"/>
    <property type="molecule type" value="Genomic_DNA"/>
</dbReference>
<comment type="caution">
    <text evidence="2">The sequence shown here is derived from an EMBL/GenBank/DDBJ whole genome shotgun (WGS) entry which is preliminary data.</text>
</comment>
<feature type="region of interest" description="Disordered" evidence="1">
    <location>
        <begin position="1"/>
        <end position="37"/>
    </location>
</feature>
<dbReference type="PANTHER" id="PTHR38699:SF1">
    <property type="entry name" value="MITOPHAGY RECEPTOR ATG43"/>
    <property type="match status" value="1"/>
</dbReference>
<accession>A0A0F4YUX8</accession>
<keyword evidence="3" id="KW-1185">Reference proteome</keyword>
<dbReference type="Proteomes" id="UP000053958">
    <property type="component" value="Unassembled WGS sequence"/>
</dbReference>
<dbReference type="GO" id="GO:0140580">
    <property type="term" value="F:mitochondrion autophagosome adaptor activity"/>
    <property type="evidence" value="ECO:0007669"/>
    <property type="project" value="InterPro"/>
</dbReference>
<gene>
    <name evidence="2" type="ORF">T310_4069</name>
</gene>
<organism evidence="2 3">
    <name type="scientific">Rasamsonia emersonii (strain ATCC 16479 / CBS 393.64 / IMI 116815)</name>
    <dbReference type="NCBI Taxonomy" id="1408163"/>
    <lineage>
        <taxon>Eukaryota</taxon>
        <taxon>Fungi</taxon>
        <taxon>Dikarya</taxon>
        <taxon>Ascomycota</taxon>
        <taxon>Pezizomycotina</taxon>
        <taxon>Eurotiomycetes</taxon>
        <taxon>Eurotiomycetidae</taxon>
        <taxon>Eurotiales</taxon>
        <taxon>Trichocomaceae</taxon>
        <taxon>Rasamsonia</taxon>
    </lineage>
</organism>
<evidence type="ECO:0000313" key="2">
    <source>
        <dbReference type="EMBL" id="KKA21905.1"/>
    </source>
</evidence>
<dbReference type="PANTHER" id="PTHR38699">
    <property type="entry name" value="CHROMOSOME 1, WHOLE GENOME SHOTGUN SEQUENCE"/>
    <property type="match status" value="1"/>
</dbReference>
<feature type="compositionally biased region" description="Polar residues" evidence="1">
    <location>
        <begin position="1"/>
        <end position="17"/>
    </location>
</feature>
<dbReference type="GeneID" id="25316418"/>
<sequence>MKRNPSPTHDVNPSTAVSRKEPVEPEPSDTASIPSDIVDPSRVIRPAARRPHLPPLPDLRFEQSYLASLEGAESWQRIAWITVRDQVLLPLIQGTLWTLALAGWRHWNRNAQLHGNTLGSRIRRWWYEVNKWELPPARKTVRNRSLAEKVQDFSKATGN</sequence>
<name>A0A0F4YUX8_RASE3</name>
<dbReference type="STRING" id="1408163.A0A0F4YUX8"/>
<dbReference type="InterPro" id="IPR013898">
    <property type="entry name" value="Atg43"/>
</dbReference>
<dbReference type="GO" id="GO:0000423">
    <property type="term" value="P:mitophagy"/>
    <property type="evidence" value="ECO:0007669"/>
    <property type="project" value="InterPro"/>
</dbReference>
<dbReference type="Pfam" id="PF08589">
    <property type="entry name" value="ATG43"/>
    <property type="match status" value="1"/>
</dbReference>
<evidence type="ECO:0008006" key="4">
    <source>
        <dbReference type="Google" id="ProtNLM"/>
    </source>
</evidence>
<proteinExistence type="predicted"/>
<evidence type="ECO:0000256" key="1">
    <source>
        <dbReference type="SAM" id="MobiDB-lite"/>
    </source>
</evidence>
<evidence type="ECO:0000313" key="3">
    <source>
        <dbReference type="Proteomes" id="UP000053958"/>
    </source>
</evidence>